<feature type="region of interest" description="Disordered" evidence="1">
    <location>
        <begin position="82"/>
        <end position="158"/>
    </location>
</feature>
<dbReference type="Gene3D" id="3.30.160.60">
    <property type="entry name" value="Classic Zinc Finger"/>
    <property type="match status" value="1"/>
</dbReference>
<dbReference type="EMBL" id="JAGMUV010000027">
    <property type="protein sequence ID" value="KAH7118484.1"/>
    <property type="molecule type" value="Genomic_DNA"/>
</dbReference>
<evidence type="ECO:0000313" key="2">
    <source>
        <dbReference type="EMBL" id="KAH7118484.1"/>
    </source>
</evidence>
<organism evidence="2 3">
    <name type="scientific">Dactylonectria macrodidyma</name>
    <dbReference type="NCBI Taxonomy" id="307937"/>
    <lineage>
        <taxon>Eukaryota</taxon>
        <taxon>Fungi</taxon>
        <taxon>Dikarya</taxon>
        <taxon>Ascomycota</taxon>
        <taxon>Pezizomycotina</taxon>
        <taxon>Sordariomycetes</taxon>
        <taxon>Hypocreomycetidae</taxon>
        <taxon>Hypocreales</taxon>
        <taxon>Nectriaceae</taxon>
        <taxon>Dactylonectria</taxon>
    </lineage>
</organism>
<feature type="compositionally biased region" description="Polar residues" evidence="1">
    <location>
        <begin position="106"/>
        <end position="115"/>
    </location>
</feature>
<comment type="caution">
    <text evidence="2">The sequence shown here is derived from an EMBL/GenBank/DDBJ whole genome shotgun (WGS) entry which is preliminary data.</text>
</comment>
<keyword evidence="3" id="KW-1185">Reference proteome</keyword>
<proteinExistence type="predicted"/>
<feature type="region of interest" description="Disordered" evidence="1">
    <location>
        <begin position="354"/>
        <end position="481"/>
    </location>
</feature>
<gene>
    <name evidence="2" type="ORF">EDB81DRAFT_861957</name>
</gene>
<name>A0A9P9DGI2_9HYPO</name>
<dbReference type="AlphaFoldDB" id="A0A9P9DGI2"/>
<accession>A0A9P9DGI2</accession>
<dbReference type="OrthoDB" id="5106832at2759"/>
<protein>
    <submittedName>
        <fullName evidence="2">Uncharacterized protein</fullName>
    </submittedName>
</protein>
<feature type="region of interest" description="Disordered" evidence="1">
    <location>
        <begin position="1"/>
        <end position="62"/>
    </location>
</feature>
<feature type="compositionally biased region" description="Basic and acidic residues" evidence="1">
    <location>
        <begin position="356"/>
        <end position="443"/>
    </location>
</feature>
<dbReference type="Proteomes" id="UP000738349">
    <property type="component" value="Unassembled WGS sequence"/>
</dbReference>
<sequence length="727" mass="82822">MARSHNGSSEGEQSRQVPPPTGLTTIPKKKRFSTSPQDIEQLDKMTMSAWLKEPSNTKATGWGIRDAHLLSQKATQEVLETLTSSGLTDDEAEPPDPWDASRPQRKSSGLTSQHRQGSRRGSPPPTSSATDDSSDDDAEAARRSRRERSQVATMVGTDAHRKIRKEAIGLFDPDFKDPKGTGLVVSQNKQIYTDVYLFCEHLRVFERYGEDSLQEYYVSMLLGGGAQGWFMGELSTDQRNRLLDARIYKFCKKLTARFKRPDAEITKDLHSGRYTLGLAQDDISLTQWVQRKAAYAKQLGLQNDKHILQAIYPLIDIEISRLLTIPKAKTNLIDFIRECEDLRPTITALIQRRRGRRDDHFNSRRDYERSDQKRDYDNNRRSNRDRSRRYEDRDQDRDRYRAPRDNHENRGTDDRRNRPRDSYRDRDRQERSEKRVTFEKKYPAIESEPEPEPEPRRERAPTTSDADDEDDASLSDASTFSTRSQQAYVVAMNGSIFDLPTDPAFKCETCQRSFPSKMILKEHCIANCCVTPQQAAREKLDYTPKPSRCKRCRESFPSRNRLFQHLETCRGTAATRQAALTATTAASPVPGSLLEPKPCAPSEDYTHLRLKAKAHAKDDQSVEICGDSGCGRPVIDRTWLQSLDHTIEKRDPAIIKGVSGWKRTDEWATFTFYLEGIHADGTKAGTAKFTTGAWVQDKLDAVALLGNGFLDPYNKKLMCNRACCTLY</sequence>
<evidence type="ECO:0000313" key="3">
    <source>
        <dbReference type="Proteomes" id="UP000738349"/>
    </source>
</evidence>
<feature type="compositionally biased region" description="Polar residues" evidence="1">
    <location>
        <begin position="1"/>
        <end position="16"/>
    </location>
</feature>
<reference evidence="2" key="1">
    <citation type="journal article" date="2021" name="Nat. Commun.">
        <title>Genetic determinants of endophytism in the Arabidopsis root mycobiome.</title>
        <authorList>
            <person name="Mesny F."/>
            <person name="Miyauchi S."/>
            <person name="Thiergart T."/>
            <person name="Pickel B."/>
            <person name="Atanasova L."/>
            <person name="Karlsson M."/>
            <person name="Huettel B."/>
            <person name="Barry K.W."/>
            <person name="Haridas S."/>
            <person name="Chen C."/>
            <person name="Bauer D."/>
            <person name="Andreopoulos W."/>
            <person name="Pangilinan J."/>
            <person name="LaButti K."/>
            <person name="Riley R."/>
            <person name="Lipzen A."/>
            <person name="Clum A."/>
            <person name="Drula E."/>
            <person name="Henrissat B."/>
            <person name="Kohler A."/>
            <person name="Grigoriev I.V."/>
            <person name="Martin F.M."/>
            <person name="Hacquard S."/>
        </authorList>
    </citation>
    <scope>NUCLEOTIDE SEQUENCE</scope>
    <source>
        <strain evidence="2">MPI-CAGE-AT-0147</strain>
    </source>
</reference>
<evidence type="ECO:0000256" key="1">
    <source>
        <dbReference type="SAM" id="MobiDB-lite"/>
    </source>
</evidence>